<evidence type="ECO:0000256" key="5">
    <source>
        <dbReference type="RuleBase" id="RU361279"/>
    </source>
</evidence>
<dbReference type="RefSeq" id="WP_068904566.1">
    <property type="nucleotide sequence ID" value="NZ_JBHUIF010000019.1"/>
</dbReference>
<name>A0A1C3EDM0_9GAMM</name>
<dbReference type="InterPro" id="IPR024185">
    <property type="entry name" value="FTHF_cligase-like_sf"/>
</dbReference>
<keyword evidence="2 4" id="KW-0547">Nucleotide-binding</keyword>
<sequence length="197" mass="21931">MSPSPEKHQQRQTIRKHIRQARRALTVDEQQHAANCLLAKFIVAPEIEAANKVALYLSVDGEINTQPLIEACWKQGKEVCLPVLHPFSSGHLLFLKYTPDTAMAVNGYGIPEPVLDVRRVCPIDTIDVICTPLVAFDDAGQRLGMGGGYYDRTLAATPLNTLAIGLAHDCQQVEKLPVEAWDIPLPHILTPSRHWQW</sequence>
<dbReference type="NCBIfam" id="TIGR02727">
    <property type="entry name" value="MTHFS_bact"/>
    <property type="match status" value="1"/>
</dbReference>
<dbReference type="GO" id="GO:0009396">
    <property type="term" value="P:folic acid-containing compound biosynthetic process"/>
    <property type="evidence" value="ECO:0007669"/>
    <property type="project" value="TreeGrafter"/>
</dbReference>
<comment type="caution">
    <text evidence="6">The sequence shown here is derived from an EMBL/GenBank/DDBJ whole genome shotgun (WGS) entry which is preliminary data.</text>
</comment>
<dbReference type="PANTHER" id="PTHR23407">
    <property type="entry name" value="ATPASE INHIBITOR/5-FORMYLTETRAHYDROFOLATE CYCLO-LIGASE"/>
    <property type="match status" value="1"/>
</dbReference>
<comment type="catalytic activity">
    <reaction evidence="5">
        <text>(6S)-5-formyl-5,6,7,8-tetrahydrofolate + ATP = (6R)-5,10-methenyltetrahydrofolate + ADP + phosphate</text>
        <dbReference type="Rhea" id="RHEA:10488"/>
        <dbReference type="ChEBI" id="CHEBI:30616"/>
        <dbReference type="ChEBI" id="CHEBI:43474"/>
        <dbReference type="ChEBI" id="CHEBI:57455"/>
        <dbReference type="ChEBI" id="CHEBI:57457"/>
        <dbReference type="ChEBI" id="CHEBI:456216"/>
        <dbReference type="EC" id="6.3.3.2"/>
    </reaction>
</comment>
<dbReference type="GO" id="GO:0035999">
    <property type="term" value="P:tetrahydrofolate interconversion"/>
    <property type="evidence" value="ECO:0007669"/>
    <property type="project" value="TreeGrafter"/>
</dbReference>
<accession>A0A1C3EDM0</accession>
<keyword evidence="3 4" id="KW-0067">ATP-binding</keyword>
<feature type="binding site" evidence="4">
    <location>
        <position position="57"/>
    </location>
    <ligand>
        <name>substrate</name>
    </ligand>
</feature>
<dbReference type="PIRSF" id="PIRSF006806">
    <property type="entry name" value="FTHF_cligase"/>
    <property type="match status" value="1"/>
</dbReference>
<evidence type="ECO:0000256" key="4">
    <source>
        <dbReference type="PIRSR" id="PIRSR006806-1"/>
    </source>
</evidence>
<dbReference type="InterPro" id="IPR037171">
    <property type="entry name" value="NagB/RpiA_transferase-like"/>
</dbReference>
<dbReference type="EMBL" id="LYBM01000037">
    <property type="protein sequence ID" value="ODA31342.1"/>
    <property type="molecule type" value="Genomic_DNA"/>
</dbReference>
<comment type="cofactor">
    <cofactor evidence="5">
        <name>Mg(2+)</name>
        <dbReference type="ChEBI" id="CHEBI:18420"/>
    </cofactor>
</comment>
<evidence type="ECO:0000256" key="1">
    <source>
        <dbReference type="ARBA" id="ARBA00010638"/>
    </source>
</evidence>
<feature type="binding site" evidence="4">
    <location>
        <position position="62"/>
    </location>
    <ligand>
        <name>substrate</name>
    </ligand>
</feature>
<dbReference type="InterPro" id="IPR002698">
    <property type="entry name" value="FTHF_cligase"/>
</dbReference>
<organism evidence="6 7">
    <name type="scientific">Veronia pacifica</name>
    <dbReference type="NCBI Taxonomy" id="1080227"/>
    <lineage>
        <taxon>Bacteria</taxon>
        <taxon>Pseudomonadati</taxon>
        <taxon>Pseudomonadota</taxon>
        <taxon>Gammaproteobacteria</taxon>
        <taxon>Vibrionales</taxon>
        <taxon>Vibrionaceae</taxon>
        <taxon>Veronia</taxon>
    </lineage>
</organism>
<evidence type="ECO:0000313" key="6">
    <source>
        <dbReference type="EMBL" id="ODA31342.1"/>
    </source>
</evidence>
<keyword evidence="5" id="KW-0460">Magnesium</keyword>
<dbReference type="SUPFAM" id="SSF100950">
    <property type="entry name" value="NagB/RpiA/CoA transferase-like"/>
    <property type="match status" value="1"/>
</dbReference>
<keyword evidence="7" id="KW-1185">Reference proteome</keyword>
<dbReference type="Proteomes" id="UP000094936">
    <property type="component" value="Unassembled WGS sequence"/>
</dbReference>
<comment type="similarity">
    <text evidence="1 5">Belongs to the 5-formyltetrahydrofolate cyclo-ligase family.</text>
</comment>
<dbReference type="OrthoDB" id="9801938at2"/>
<dbReference type="GO" id="GO:0030272">
    <property type="term" value="F:5-formyltetrahydrofolate cyclo-ligase activity"/>
    <property type="evidence" value="ECO:0007669"/>
    <property type="project" value="UniProtKB-EC"/>
</dbReference>
<dbReference type="Pfam" id="PF01812">
    <property type="entry name" value="5-FTHF_cyc-lig"/>
    <property type="match status" value="1"/>
</dbReference>
<gene>
    <name evidence="6" type="ORF">A8L45_17275</name>
</gene>
<evidence type="ECO:0000256" key="3">
    <source>
        <dbReference type="ARBA" id="ARBA00022840"/>
    </source>
</evidence>
<evidence type="ECO:0000313" key="7">
    <source>
        <dbReference type="Proteomes" id="UP000094936"/>
    </source>
</evidence>
<dbReference type="AlphaFoldDB" id="A0A1C3EDM0"/>
<evidence type="ECO:0000256" key="2">
    <source>
        <dbReference type="ARBA" id="ARBA00022741"/>
    </source>
</evidence>
<proteinExistence type="inferred from homology"/>
<dbReference type="GO" id="GO:0005524">
    <property type="term" value="F:ATP binding"/>
    <property type="evidence" value="ECO:0007669"/>
    <property type="project" value="UniProtKB-KW"/>
</dbReference>
<dbReference type="Gene3D" id="3.40.50.10420">
    <property type="entry name" value="NagB/RpiA/CoA transferase-like"/>
    <property type="match status" value="1"/>
</dbReference>
<reference evidence="6 7" key="1">
    <citation type="submission" date="2016-05" db="EMBL/GenBank/DDBJ databases">
        <title>Genomic Taxonomy of the Vibrionaceae.</title>
        <authorList>
            <person name="Gomez-Gil B."/>
            <person name="Enciso-Ibarra J."/>
        </authorList>
    </citation>
    <scope>NUCLEOTIDE SEQUENCE [LARGE SCALE GENOMIC DNA]</scope>
    <source>
        <strain evidence="6 7">CAIM 1920</strain>
    </source>
</reference>
<keyword evidence="5" id="KW-0479">Metal-binding</keyword>
<keyword evidence="6" id="KW-0436">Ligase</keyword>
<dbReference type="EC" id="6.3.3.2" evidence="5"/>
<dbReference type="STRING" id="1080227.A8L45_17275"/>
<feature type="binding site" evidence="4">
    <location>
        <begin position="142"/>
        <end position="150"/>
    </location>
    <ligand>
        <name>ATP</name>
        <dbReference type="ChEBI" id="CHEBI:30616"/>
    </ligand>
</feature>
<feature type="binding site" evidence="4">
    <location>
        <begin position="11"/>
        <end position="15"/>
    </location>
    <ligand>
        <name>ATP</name>
        <dbReference type="ChEBI" id="CHEBI:30616"/>
    </ligand>
</feature>
<dbReference type="GO" id="GO:0046872">
    <property type="term" value="F:metal ion binding"/>
    <property type="evidence" value="ECO:0007669"/>
    <property type="project" value="UniProtKB-KW"/>
</dbReference>
<protein>
    <recommendedName>
        <fullName evidence="5">5-formyltetrahydrofolate cyclo-ligase</fullName>
        <ecNumber evidence="5">6.3.3.2</ecNumber>
    </recommendedName>
</protein>
<dbReference type="PANTHER" id="PTHR23407:SF1">
    <property type="entry name" value="5-FORMYLTETRAHYDROFOLATE CYCLO-LIGASE"/>
    <property type="match status" value="1"/>
</dbReference>